<evidence type="ECO:0008006" key="3">
    <source>
        <dbReference type="Google" id="ProtNLM"/>
    </source>
</evidence>
<evidence type="ECO:0000313" key="1">
    <source>
        <dbReference type="EMBL" id="KAJ1182723.1"/>
    </source>
</evidence>
<dbReference type="AlphaFoldDB" id="A0AAV7U4M1"/>
<accession>A0AAV7U4M1</accession>
<proteinExistence type="predicted"/>
<sequence length="106" mass="11688">MSTDIRDMLLTITVVHLVSRVTFQGEEAIRRSPDDHFVYLAPKACSLCVGTHQCFACRHTPVLRVSAHTSASRVGTHQCFACRHTPVLRVSAHTSASRVGTHQCFA</sequence>
<reference evidence="1" key="1">
    <citation type="journal article" date="2022" name="bioRxiv">
        <title>Sequencing and chromosome-scale assembly of the giantPleurodeles waltlgenome.</title>
        <authorList>
            <person name="Brown T."/>
            <person name="Elewa A."/>
            <person name="Iarovenko S."/>
            <person name="Subramanian E."/>
            <person name="Araus A.J."/>
            <person name="Petzold A."/>
            <person name="Susuki M."/>
            <person name="Suzuki K.-i.T."/>
            <person name="Hayashi T."/>
            <person name="Toyoda A."/>
            <person name="Oliveira C."/>
            <person name="Osipova E."/>
            <person name="Leigh N.D."/>
            <person name="Simon A."/>
            <person name="Yun M.H."/>
        </authorList>
    </citation>
    <scope>NUCLEOTIDE SEQUENCE</scope>
    <source>
        <strain evidence="1">20211129_DDA</strain>
        <tissue evidence="1">Liver</tissue>
    </source>
</reference>
<organism evidence="1 2">
    <name type="scientific">Pleurodeles waltl</name>
    <name type="common">Iberian ribbed newt</name>
    <dbReference type="NCBI Taxonomy" id="8319"/>
    <lineage>
        <taxon>Eukaryota</taxon>
        <taxon>Metazoa</taxon>
        <taxon>Chordata</taxon>
        <taxon>Craniata</taxon>
        <taxon>Vertebrata</taxon>
        <taxon>Euteleostomi</taxon>
        <taxon>Amphibia</taxon>
        <taxon>Batrachia</taxon>
        <taxon>Caudata</taxon>
        <taxon>Salamandroidea</taxon>
        <taxon>Salamandridae</taxon>
        <taxon>Pleurodelinae</taxon>
        <taxon>Pleurodeles</taxon>
    </lineage>
</organism>
<comment type="caution">
    <text evidence="1">The sequence shown here is derived from an EMBL/GenBank/DDBJ whole genome shotgun (WGS) entry which is preliminary data.</text>
</comment>
<evidence type="ECO:0000313" key="2">
    <source>
        <dbReference type="Proteomes" id="UP001066276"/>
    </source>
</evidence>
<dbReference type="Proteomes" id="UP001066276">
    <property type="component" value="Chromosome 3_2"/>
</dbReference>
<name>A0AAV7U4M1_PLEWA</name>
<protein>
    <recommendedName>
        <fullName evidence="3">Secreted protein</fullName>
    </recommendedName>
</protein>
<keyword evidence="2" id="KW-1185">Reference proteome</keyword>
<dbReference type="EMBL" id="JANPWB010000006">
    <property type="protein sequence ID" value="KAJ1182723.1"/>
    <property type="molecule type" value="Genomic_DNA"/>
</dbReference>
<gene>
    <name evidence="1" type="ORF">NDU88_007904</name>
</gene>